<feature type="transmembrane region" description="Helical" evidence="6">
    <location>
        <begin position="362"/>
        <end position="380"/>
    </location>
</feature>
<feature type="transmembrane region" description="Helical" evidence="6">
    <location>
        <begin position="386"/>
        <end position="405"/>
    </location>
</feature>
<keyword evidence="8" id="KW-1185">Reference proteome</keyword>
<comment type="caution">
    <text evidence="7">The sequence shown here is derived from an EMBL/GenBank/DDBJ whole genome shotgun (WGS) entry which is preliminary data.</text>
</comment>
<dbReference type="PANTHER" id="PTHR42893">
    <property type="entry name" value="PROTEIN DETOXIFICATION 44, CHLOROPLASTIC-RELATED"/>
    <property type="match status" value="1"/>
</dbReference>
<dbReference type="GO" id="GO:0015297">
    <property type="term" value="F:antiporter activity"/>
    <property type="evidence" value="ECO:0007669"/>
    <property type="project" value="InterPro"/>
</dbReference>
<dbReference type="GO" id="GO:0016020">
    <property type="term" value="C:membrane"/>
    <property type="evidence" value="ECO:0007669"/>
    <property type="project" value="UniProtKB-SubCell"/>
</dbReference>
<dbReference type="GO" id="GO:0042910">
    <property type="term" value="F:xenobiotic transmembrane transporter activity"/>
    <property type="evidence" value="ECO:0007669"/>
    <property type="project" value="InterPro"/>
</dbReference>
<dbReference type="PANTHER" id="PTHR42893:SF46">
    <property type="entry name" value="PROTEIN DETOXIFICATION 44, CHLOROPLASTIC"/>
    <property type="match status" value="1"/>
</dbReference>
<dbReference type="Proteomes" id="UP001465755">
    <property type="component" value="Unassembled WGS sequence"/>
</dbReference>
<dbReference type="CDD" id="cd13136">
    <property type="entry name" value="MATE_DinF_like"/>
    <property type="match status" value="1"/>
</dbReference>
<gene>
    <name evidence="7" type="ORF">WJX73_010830</name>
</gene>
<dbReference type="Pfam" id="PF01554">
    <property type="entry name" value="MatE"/>
    <property type="match status" value="2"/>
</dbReference>
<reference evidence="7 8" key="1">
    <citation type="journal article" date="2024" name="Nat. Commun.">
        <title>Phylogenomics reveals the evolutionary origins of lichenization in chlorophyte algae.</title>
        <authorList>
            <person name="Puginier C."/>
            <person name="Libourel C."/>
            <person name="Otte J."/>
            <person name="Skaloud P."/>
            <person name="Haon M."/>
            <person name="Grisel S."/>
            <person name="Petersen M."/>
            <person name="Berrin J.G."/>
            <person name="Delaux P.M."/>
            <person name="Dal Grande F."/>
            <person name="Keller J."/>
        </authorList>
    </citation>
    <scope>NUCLEOTIDE SEQUENCE [LARGE SCALE GENOMIC DNA]</scope>
    <source>
        <strain evidence="7 8">SAG 2036</strain>
    </source>
</reference>
<feature type="transmembrane region" description="Helical" evidence="6">
    <location>
        <begin position="34"/>
        <end position="52"/>
    </location>
</feature>
<evidence type="ECO:0000313" key="8">
    <source>
        <dbReference type="Proteomes" id="UP001465755"/>
    </source>
</evidence>
<keyword evidence="3 6" id="KW-0812">Transmembrane</keyword>
<comment type="subcellular location">
    <subcellularLocation>
        <location evidence="1">Membrane</location>
        <topology evidence="1">Multi-pass membrane protein</topology>
    </subcellularLocation>
</comment>
<dbReference type="AlphaFoldDB" id="A0AAW1PSJ9"/>
<evidence type="ECO:0000256" key="4">
    <source>
        <dbReference type="ARBA" id="ARBA00022989"/>
    </source>
</evidence>
<evidence type="ECO:0000256" key="1">
    <source>
        <dbReference type="ARBA" id="ARBA00004141"/>
    </source>
</evidence>
<sequence length="464" mass="48112">MASVFLDPLMALTDTAIVGRLGTLQLGAVGLSNLIFFFSTVLFSFLLAVTTPRVASAKARGEHDEASIETAHALWLAAGLGLALCAVLWAAAPWLMLSVFNVGPEQAAQGIPHLRIRSLAAPATLILFVTNGAFRGITDTRTPLLAGFAQNSVNFALDFVLVLWLGWGVSGSATAVAVAFYVGAVAMGGMLVWRNALQPRHLLSPPPAGKCLSLVKQGMPLMACIGAVVVAIFTATNQATGLGPVPLAAHAVVRQITDFCMALMGSFSTVGQSLVAASLGKGDAAESRAVVQRLLQWGLGFGGLMSAGLLLGHAWVPGFFTQDAAVVDCASSALFVVGLTMLLAPVATTLEGTLMGSEQYPWLGGRTLASAAVAVGVLTLSSRCHWGLPGVWLGLVSLVACNGLLDGWRLLQKDSPVAPLSKVAPVEDLESVPSVESLEKAWRRDIVGGASKGDKIAAGVEPRD</sequence>
<evidence type="ECO:0000256" key="3">
    <source>
        <dbReference type="ARBA" id="ARBA00022692"/>
    </source>
</evidence>
<feature type="transmembrane region" description="Helical" evidence="6">
    <location>
        <begin position="332"/>
        <end position="350"/>
    </location>
</feature>
<dbReference type="InterPro" id="IPR002528">
    <property type="entry name" value="MATE_fam"/>
</dbReference>
<evidence type="ECO:0000256" key="5">
    <source>
        <dbReference type="ARBA" id="ARBA00023136"/>
    </source>
</evidence>
<accession>A0AAW1PSJ9</accession>
<proteinExistence type="inferred from homology"/>
<keyword evidence="5 6" id="KW-0472">Membrane</keyword>
<protein>
    <recommendedName>
        <fullName evidence="6">Protein DETOXIFICATION</fullName>
    </recommendedName>
    <alternativeName>
        <fullName evidence="6">Multidrug and toxic compound extrusion protein</fullName>
    </alternativeName>
</protein>
<keyword evidence="4 6" id="KW-1133">Transmembrane helix</keyword>
<comment type="caution">
    <text evidence="6">Lacks conserved residue(s) required for the propagation of feature annotation.</text>
</comment>
<name>A0AAW1PSJ9_9CHLO</name>
<feature type="transmembrane region" description="Helical" evidence="6">
    <location>
        <begin position="173"/>
        <end position="193"/>
    </location>
</feature>
<evidence type="ECO:0000256" key="6">
    <source>
        <dbReference type="RuleBase" id="RU004914"/>
    </source>
</evidence>
<dbReference type="InterPro" id="IPR044644">
    <property type="entry name" value="DinF-like"/>
</dbReference>
<evidence type="ECO:0000313" key="7">
    <source>
        <dbReference type="EMBL" id="KAK9812589.1"/>
    </source>
</evidence>
<feature type="transmembrane region" description="Helical" evidence="6">
    <location>
        <begin position="297"/>
        <end position="320"/>
    </location>
</feature>
<evidence type="ECO:0000256" key="2">
    <source>
        <dbReference type="ARBA" id="ARBA00010199"/>
    </source>
</evidence>
<comment type="similarity">
    <text evidence="2 6">Belongs to the multi antimicrobial extrusion (MATE) (TC 2.A.66.1) family.</text>
</comment>
<dbReference type="EMBL" id="JALJOQ010000006">
    <property type="protein sequence ID" value="KAK9812589.1"/>
    <property type="molecule type" value="Genomic_DNA"/>
</dbReference>
<dbReference type="NCBIfam" id="TIGR00797">
    <property type="entry name" value="matE"/>
    <property type="match status" value="1"/>
</dbReference>
<organism evidence="7 8">
    <name type="scientific">Symbiochloris irregularis</name>
    <dbReference type="NCBI Taxonomy" id="706552"/>
    <lineage>
        <taxon>Eukaryota</taxon>
        <taxon>Viridiplantae</taxon>
        <taxon>Chlorophyta</taxon>
        <taxon>core chlorophytes</taxon>
        <taxon>Trebouxiophyceae</taxon>
        <taxon>Trebouxiales</taxon>
        <taxon>Trebouxiaceae</taxon>
        <taxon>Symbiochloris</taxon>
    </lineage>
</organism>
<feature type="transmembrane region" description="Helical" evidence="6">
    <location>
        <begin position="146"/>
        <end position="167"/>
    </location>
</feature>
<feature type="transmembrane region" description="Helical" evidence="6">
    <location>
        <begin position="73"/>
        <end position="96"/>
    </location>
</feature>
<feature type="transmembrane region" description="Helical" evidence="6">
    <location>
        <begin position="116"/>
        <end position="134"/>
    </location>
</feature>